<dbReference type="InterPro" id="IPR000743">
    <property type="entry name" value="Glyco_hydro_28"/>
</dbReference>
<dbReference type="PANTHER" id="PTHR31339:SF9">
    <property type="entry name" value="PLASMIN AND FIBRONECTIN-BINDING PROTEIN A"/>
    <property type="match status" value="1"/>
</dbReference>
<dbReference type="EMBL" id="CP029145">
    <property type="protein sequence ID" value="AWM31525.1"/>
    <property type="molecule type" value="Genomic_DNA"/>
</dbReference>
<evidence type="ECO:0000256" key="4">
    <source>
        <dbReference type="RuleBase" id="RU361169"/>
    </source>
</evidence>
<evidence type="ECO:0000256" key="3">
    <source>
        <dbReference type="ARBA" id="ARBA00023295"/>
    </source>
</evidence>
<protein>
    <recommendedName>
        <fullName evidence="8">Glycoside hydrolase family 28 protein</fullName>
    </recommendedName>
</protein>
<name>A0A2Z3GKT8_9BACT</name>
<dbReference type="InterPro" id="IPR011050">
    <property type="entry name" value="Pectin_lyase_fold/virulence"/>
</dbReference>
<dbReference type="Gene3D" id="2.160.20.10">
    <property type="entry name" value="Single-stranded right-handed beta-helix, Pectin lyase-like"/>
    <property type="match status" value="1"/>
</dbReference>
<dbReference type="GO" id="GO:0004650">
    <property type="term" value="F:polygalacturonase activity"/>
    <property type="evidence" value="ECO:0007669"/>
    <property type="project" value="InterPro"/>
</dbReference>
<gene>
    <name evidence="6" type="ORF">DDQ68_01205</name>
</gene>
<dbReference type="OrthoDB" id="9795222at2"/>
<dbReference type="Pfam" id="PF00295">
    <property type="entry name" value="Glyco_hydro_28"/>
    <property type="match status" value="1"/>
</dbReference>
<accession>A0A2Z3GKT8</accession>
<proteinExistence type="inferred from homology"/>
<keyword evidence="3 4" id="KW-0326">Glycosidase</keyword>
<organism evidence="6 7">
    <name type="scientific">Hymenobacter nivis</name>
    <dbReference type="NCBI Taxonomy" id="1850093"/>
    <lineage>
        <taxon>Bacteria</taxon>
        <taxon>Pseudomonadati</taxon>
        <taxon>Bacteroidota</taxon>
        <taxon>Cytophagia</taxon>
        <taxon>Cytophagales</taxon>
        <taxon>Hymenobacteraceae</taxon>
        <taxon>Hymenobacter</taxon>
    </lineage>
</organism>
<evidence type="ECO:0000256" key="2">
    <source>
        <dbReference type="ARBA" id="ARBA00022801"/>
    </source>
</evidence>
<evidence type="ECO:0000313" key="6">
    <source>
        <dbReference type="EMBL" id="AWM31525.1"/>
    </source>
</evidence>
<dbReference type="GO" id="GO:0005975">
    <property type="term" value="P:carbohydrate metabolic process"/>
    <property type="evidence" value="ECO:0007669"/>
    <property type="project" value="InterPro"/>
</dbReference>
<dbReference type="PANTHER" id="PTHR31339">
    <property type="entry name" value="PECTIN LYASE-RELATED"/>
    <property type="match status" value="1"/>
</dbReference>
<evidence type="ECO:0008006" key="8">
    <source>
        <dbReference type="Google" id="ProtNLM"/>
    </source>
</evidence>
<feature type="chain" id="PRO_5016352094" description="Glycoside hydrolase family 28 protein" evidence="5">
    <location>
        <begin position="24"/>
        <end position="540"/>
    </location>
</feature>
<evidence type="ECO:0000256" key="1">
    <source>
        <dbReference type="ARBA" id="ARBA00008834"/>
    </source>
</evidence>
<reference evidence="7" key="1">
    <citation type="submission" date="2018-04" db="EMBL/GenBank/DDBJ databases">
        <title>Complete genome of Antarctic heterotrophic bacterium Hymenobacter nivis.</title>
        <authorList>
            <person name="Terashima M."/>
        </authorList>
    </citation>
    <scope>NUCLEOTIDE SEQUENCE [LARGE SCALE GENOMIC DNA]</scope>
    <source>
        <strain evidence="7">NBRC 111535</strain>
    </source>
</reference>
<evidence type="ECO:0000313" key="7">
    <source>
        <dbReference type="Proteomes" id="UP000245999"/>
    </source>
</evidence>
<dbReference type="InterPro" id="IPR012334">
    <property type="entry name" value="Pectin_lyas_fold"/>
</dbReference>
<dbReference type="InterPro" id="IPR051801">
    <property type="entry name" value="GH28_Enzymes"/>
</dbReference>
<keyword evidence="2 4" id="KW-0378">Hydrolase</keyword>
<keyword evidence="7" id="KW-1185">Reference proteome</keyword>
<sequence>MINRLLFIGLWSLLLSRAGGLSGAPLPGPPAVYDIRDYGAQPSRTGNAQAAIQRAIEACAAAGGGQVLVPAGVFGTATIYLRNNVELRLASGATLLALSDSTLYRNDKAGLLDAGDSFIPALIVAKNVSNVSLTGPGTVLGEPRFTAFIVSPPDAYPGWTANALAAGVDMHALRVRDPKVSLVYISGCRNVALRDIHIENSPNWSCHLQWSQDVTIRGVHISSSLERGVNSDGLDIDGCKRVLVADCIIRTGDDAICLKTTRQGGRSETCEDISVTNCVLSSSSCALKIGTETNSDFRRILFTNCTISDTNRGMGIIVRDGAVVSDVVFSNIVLACHRRPFFWWGNGEAFHLTVLKRNDGSKVGRIENVRIQGISGRVEGTSTITGFAGVGEEAYTSIHNVTLADIGLTMQPESERDKRATDGLTIRNAEGLDLRNIRVSWQAQAPEAKWAHGLALHTVRDFQIAQFDSPPFSQSPQAAVLLADTQRGALAWPLLAPIGPFYCQVTGSQTKELHVQTPDAKKMPQLVVEPAARKAVIITN</sequence>
<evidence type="ECO:0000256" key="5">
    <source>
        <dbReference type="SAM" id="SignalP"/>
    </source>
</evidence>
<comment type="similarity">
    <text evidence="1 4">Belongs to the glycosyl hydrolase 28 family.</text>
</comment>
<dbReference type="SUPFAM" id="SSF51126">
    <property type="entry name" value="Pectin lyase-like"/>
    <property type="match status" value="1"/>
</dbReference>
<keyword evidence="5" id="KW-0732">Signal</keyword>
<dbReference type="RefSeq" id="WP_109652252.1">
    <property type="nucleotide sequence ID" value="NZ_CP029145.1"/>
</dbReference>
<dbReference type="AlphaFoldDB" id="A0A2Z3GKT8"/>
<dbReference type="SMART" id="SM00710">
    <property type="entry name" value="PbH1"/>
    <property type="match status" value="4"/>
</dbReference>
<dbReference type="InterPro" id="IPR006626">
    <property type="entry name" value="PbH1"/>
</dbReference>
<dbReference type="KEGG" id="hnv:DDQ68_01205"/>
<feature type="signal peptide" evidence="5">
    <location>
        <begin position="1"/>
        <end position="23"/>
    </location>
</feature>
<dbReference type="Proteomes" id="UP000245999">
    <property type="component" value="Chromosome"/>
</dbReference>